<keyword evidence="1" id="KW-1185">Reference proteome</keyword>
<sequence length="56" mass="6258">TSTEQIISIADDTRTSIPVGIQAKLIKKETLARQVRSAKKQEGNVMAEPQNCNFWL</sequence>
<reference evidence="2" key="1">
    <citation type="submission" date="2022-11" db="UniProtKB">
        <authorList>
            <consortium name="WormBaseParasite"/>
        </authorList>
    </citation>
    <scope>IDENTIFICATION</scope>
</reference>
<organism evidence="1 2">
    <name type="scientific">Acrobeloides nanus</name>
    <dbReference type="NCBI Taxonomy" id="290746"/>
    <lineage>
        <taxon>Eukaryota</taxon>
        <taxon>Metazoa</taxon>
        <taxon>Ecdysozoa</taxon>
        <taxon>Nematoda</taxon>
        <taxon>Chromadorea</taxon>
        <taxon>Rhabditida</taxon>
        <taxon>Tylenchina</taxon>
        <taxon>Cephalobomorpha</taxon>
        <taxon>Cephaloboidea</taxon>
        <taxon>Cephalobidae</taxon>
        <taxon>Acrobeloides</taxon>
    </lineage>
</organism>
<protein>
    <submittedName>
        <fullName evidence="2">Uncharacterized protein</fullName>
    </submittedName>
</protein>
<dbReference type="WBParaSite" id="ACRNAN_scaffold10797.g20396.t1">
    <property type="protein sequence ID" value="ACRNAN_scaffold10797.g20396.t1"/>
    <property type="gene ID" value="ACRNAN_scaffold10797.g20396"/>
</dbReference>
<proteinExistence type="predicted"/>
<name>A0A914CH36_9BILA</name>
<dbReference type="AlphaFoldDB" id="A0A914CH36"/>
<accession>A0A914CH36</accession>
<evidence type="ECO:0000313" key="2">
    <source>
        <dbReference type="WBParaSite" id="ACRNAN_scaffold10797.g20396.t1"/>
    </source>
</evidence>
<evidence type="ECO:0000313" key="1">
    <source>
        <dbReference type="Proteomes" id="UP000887540"/>
    </source>
</evidence>
<dbReference type="Proteomes" id="UP000887540">
    <property type="component" value="Unplaced"/>
</dbReference>